<evidence type="ECO:0000313" key="11">
    <source>
        <dbReference type="EMBL" id="RDJ07033.1"/>
    </source>
</evidence>
<keyword evidence="3" id="KW-0813">Transport</keyword>
<keyword evidence="4" id="KW-1003">Cell membrane</keyword>
<comment type="similarity">
    <text evidence="2">Belongs to the GSP K family.</text>
</comment>
<evidence type="ECO:0000313" key="12">
    <source>
        <dbReference type="Proteomes" id="UP000254939"/>
    </source>
</evidence>
<dbReference type="RefSeq" id="WP_114714701.1">
    <property type="nucleotide sequence ID" value="NZ_KZ857264.1"/>
</dbReference>
<dbReference type="Proteomes" id="UP000254939">
    <property type="component" value="Unassembled WGS sequence"/>
</dbReference>
<evidence type="ECO:0000256" key="2">
    <source>
        <dbReference type="ARBA" id="ARBA00007246"/>
    </source>
</evidence>
<comment type="caution">
    <text evidence="11">The sequence shown here is derived from an EMBL/GenBank/DDBJ whole genome shotgun (WGS) entry which is preliminary data.</text>
</comment>
<dbReference type="PANTHER" id="PTHR38831:SF2">
    <property type="entry name" value="TYPE II SECRETION SYSTEM PROTEIN K"/>
    <property type="match status" value="1"/>
</dbReference>
<dbReference type="Pfam" id="PF21687">
    <property type="entry name" value="T2SSK_1st"/>
    <property type="match status" value="1"/>
</dbReference>
<dbReference type="InterPro" id="IPR005628">
    <property type="entry name" value="GspK"/>
</dbReference>
<evidence type="ECO:0000256" key="1">
    <source>
        <dbReference type="ARBA" id="ARBA00004533"/>
    </source>
</evidence>
<dbReference type="GO" id="GO:0005886">
    <property type="term" value="C:plasma membrane"/>
    <property type="evidence" value="ECO:0007669"/>
    <property type="project" value="UniProtKB-SubCell"/>
</dbReference>
<proteinExistence type="inferred from homology"/>
<keyword evidence="8" id="KW-1133">Transmembrane helix</keyword>
<keyword evidence="9" id="KW-0472">Membrane</keyword>
<accession>A0A370KKB1</accession>
<sequence>MRRDGGYVTLATLVVCGLLAGIVSTLVLSAQPTLVLTRLGVDDLVTENLLDSGATASAYLLFTEDKDASFVDGRIIRLPTGTVTLQVAAEAGRLDLNTSPPDLLKGLFKAVAGQSLSPDAFAARVIDWRDGDNERTPEGAERSDYRGYGTSGLPTNAKFQSVGELRFLRGLSENDYMRVESFLTVHNRSGMLYPASASRKALLAIPDMSEADATTLADLRGDKDSDERQALVKKYEGFLTDERPTVYRVKLVAHSKSGRIGTAEMVVGDANDSPKGYVVYAWALTGSVGR</sequence>
<protein>
    <submittedName>
        <fullName evidence="11">General secretion pathway protein GspK</fullName>
    </submittedName>
</protein>
<gene>
    <name evidence="11" type="ORF">B5K06_21895</name>
</gene>
<dbReference type="PANTHER" id="PTHR38831">
    <property type="entry name" value="TYPE II SECRETION SYSTEM PROTEIN K"/>
    <property type="match status" value="1"/>
</dbReference>
<keyword evidence="6" id="KW-0812">Transmembrane</keyword>
<dbReference type="OrthoDB" id="8216581at2"/>
<dbReference type="InterPro" id="IPR049031">
    <property type="entry name" value="T2SSK_SAM-like_1st"/>
</dbReference>
<dbReference type="GO" id="GO:0009306">
    <property type="term" value="P:protein secretion"/>
    <property type="evidence" value="ECO:0007669"/>
    <property type="project" value="InterPro"/>
</dbReference>
<evidence type="ECO:0000256" key="9">
    <source>
        <dbReference type="ARBA" id="ARBA00023136"/>
    </source>
</evidence>
<evidence type="ECO:0000256" key="7">
    <source>
        <dbReference type="ARBA" id="ARBA00022927"/>
    </source>
</evidence>
<evidence type="ECO:0000256" key="4">
    <source>
        <dbReference type="ARBA" id="ARBA00022475"/>
    </source>
</evidence>
<evidence type="ECO:0000259" key="10">
    <source>
        <dbReference type="Pfam" id="PF21687"/>
    </source>
</evidence>
<evidence type="ECO:0000256" key="8">
    <source>
        <dbReference type="ARBA" id="ARBA00022989"/>
    </source>
</evidence>
<keyword evidence="5" id="KW-0997">Cell inner membrane</keyword>
<dbReference type="SUPFAM" id="SSF158544">
    <property type="entry name" value="GspK insert domain-like"/>
    <property type="match status" value="1"/>
</dbReference>
<organism evidence="11 12">
    <name type="scientific">Rhizobium grahamii</name>
    <dbReference type="NCBI Taxonomy" id="1120045"/>
    <lineage>
        <taxon>Bacteria</taxon>
        <taxon>Pseudomonadati</taxon>
        <taxon>Pseudomonadota</taxon>
        <taxon>Alphaproteobacteria</taxon>
        <taxon>Hyphomicrobiales</taxon>
        <taxon>Rhizobiaceae</taxon>
        <taxon>Rhizobium/Agrobacterium group</taxon>
        <taxon>Rhizobium</taxon>
    </lineage>
</organism>
<dbReference type="Gene3D" id="1.10.40.60">
    <property type="entry name" value="EpsJ-like"/>
    <property type="match status" value="1"/>
</dbReference>
<evidence type="ECO:0000256" key="3">
    <source>
        <dbReference type="ARBA" id="ARBA00022448"/>
    </source>
</evidence>
<feature type="domain" description="T2SS protein K first SAM-like" evidence="10">
    <location>
        <begin position="102"/>
        <end position="185"/>
    </location>
</feature>
<keyword evidence="7" id="KW-0653">Protein transport</keyword>
<dbReference type="AlphaFoldDB" id="A0A370KKB1"/>
<reference evidence="11 12" key="1">
    <citation type="submission" date="2017-03" db="EMBL/GenBank/DDBJ databases">
        <title>Genome analysis of Rhizobial strains effectives or ineffectives for nitrogen fixation isolated from bean seeds.</title>
        <authorList>
            <person name="Peralta H."/>
            <person name="Aguilar-Vera A."/>
            <person name="Mora Y."/>
            <person name="Vargas-Lagunas C."/>
            <person name="Girard L."/>
            <person name="Mora J."/>
        </authorList>
    </citation>
    <scope>NUCLEOTIDE SEQUENCE [LARGE SCALE GENOMIC DNA]</scope>
    <source>
        <strain evidence="11 12">CCGM3</strain>
    </source>
</reference>
<name>A0A370KKB1_9HYPH</name>
<evidence type="ECO:0000256" key="6">
    <source>
        <dbReference type="ARBA" id="ARBA00022692"/>
    </source>
</evidence>
<dbReference type="InterPro" id="IPR038072">
    <property type="entry name" value="GspK_central_sf"/>
</dbReference>
<dbReference type="EMBL" id="NAAC01000024">
    <property type="protein sequence ID" value="RDJ07033.1"/>
    <property type="molecule type" value="Genomic_DNA"/>
</dbReference>
<comment type="subcellular location">
    <subcellularLocation>
        <location evidence="1">Cell inner membrane</location>
    </subcellularLocation>
</comment>
<evidence type="ECO:0000256" key="5">
    <source>
        <dbReference type="ARBA" id="ARBA00022519"/>
    </source>
</evidence>